<gene>
    <name evidence="1" type="ORF">GCM10011584_33570</name>
</gene>
<dbReference type="SUPFAM" id="SSF159245">
    <property type="entry name" value="AttH-like"/>
    <property type="match status" value="1"/>
</dbReference>
<dbReference type="InterPro" id="IPR046611">
    <property type="entry name" value="DUF6670"/>
</dbReference>
<reference evidence="2" key="1">
    <citation type="journal article" date="2019" name="Int. J. Syst. Evol. Microbiol.">
        <title>The Global Catalogue of Microorganisms (GCM) 10K type strain sequencing project: providing services to taxonomists for standard genome sequencing and annotation.</title>
        <authorList>
            <consortium name="The Broad Institute Genomics Platform"/>
            <consortium name="The Broad Institute Genome Sequencing Center for Infectious Disease"/>
            <person name="Wu L."/>
            <person name="Ma J."/>
        </authorList>
    </citation>
    <scope>NUCLEOTIDE SEQUENCE [LARGE SCALE GENOMIC DNA]</scope>
    <source>
        <strain evidence="2">CGMCC 4.7371</strain>
    </source>
</reference>
<evidence type="ECO:0000313" key="1">
    <source>
        <dbReference type="EMBL" id="GGO93873.1"/>
    </source>
</evidence>
<organism evidence="1 2">
    <name type="scientific">Nocardioides phosphati</name>
    <dbReference type="NCBI Taxonomy" id="1867775"/>
    <lineage>
        <taxon>Bacteria</taxon>
        <taxon>Bacillati</taxon>
        <taxon>Actinomycetota</taxon>
        <taxon>Actinomycetes</taxon>
        <taxon>Propionibacteriales</taxon>
        <taxon>Nocardioidaceae</taxon>
        <taxon>Nocardioides</taxon>
    </lineage>
</organism>
<name>A0ABQ2NF01_9ACTN</name>
<accession>A0ABQ2NF01</accession>
<dbReference type="Proteomes" id="UP000655410">
    <property type="component" value="Unassembled WGS sequence"/>
</dbReference>
<proteinExistence type="predicted"/>
<dbReference type="EMBL" id="BMNI01000015">
    <property type="protein sequence ID" value="GGO93873.1"/>
    <property type="molecule type" value="Genomic_DNA"/>
</dbReference>
<protein>
    <recommendedName>
        <fullName evidence="3">AttH domain-containing protein</fullName>
    </recommendedName>
</protein>
<keyword evidence="2" id="KW-1185">Reference proteome</keyword>
<evidence type="ECO:0008006" key="3">
    <source>
        <dbReference type="Google" id="ProtNLM"/>
    </source>
</evidence>
<sequence>MMNSRSASAAAAKVAAKAAGRLLGAHDTKERALPSGPLLAPYASGRRWTFSHFNVVIADLPEPHRHLTCMAMVGRTGVEVFDNDDVIAGTPRTTATLSIGTAATGPGWFERYNTLADCDLREDGSHIQFGHDLIIDGTFPNYRIIVDRPGLRLDLDVRCTGQVTWFAHSPLYDHVGYPARYEGTLTYGGESQTIAGVLSLEHARMLSLTALRNRNIPRALKFPWNFFTYHVVQLDPDTTLMLASTEAFGQPVMTGAWLKELDGKSRRWVNGEVTFEVLDYRPEVQTAPDGSTTRLPLHFRWRIRNELGAVHTEIIGRTDTDVVYGVGTGWIGGYTYTGHHDGQPIDGTAYIEYVRSR</sequence>
<dbReference type="Pfam" id="PF20375">
    <property type="entry name" value="DUF6670"/>
    <property type="match status" value="1"/>
</dbReference>
<comment type="caution">
    <text evidence="1">The sequence shown here is derived from an EMBL/GenBank/DDBJ whole genome shotgun (WGS) entry which is preliminary data.</text>
</comment>
<evidence type="ECO:0000313" key="2">
    <source>
        <dbReference type="Proteomes" id="UP000655410"/>
    </source>
</evidence>